<dbReference type="Proteomes" id="UP000541444">
    <property type="component" value="Unassembled WGS sequence"/>
</dbReference>
<dbReference type="AlphaFoldDB" id="A0A7J7M886"/>
<proteinExistence type="predicted"/>
<name>A0A7J7M886_9MAGN</name>
<protein>
    <submittedName>
        <fullName evidence="2">Uncharacterized protein</fullName>
    </submittedName>
</protein>
<feature type="chain" id="PRO_5029540022" evidence="1">
    <location>
        <begin position="20"/>
        <end position="74"/>
    </location>
</feature>
<sequence>MLCLIRIMFRVIMLSSYRSAPISITSIKRIKPEVHKLKDMVNSYEIDDALFFKGLKLLGGKDEHNYRVIFLGLN</sequence>
<gene>
    <name evidence="2" type="ORF">GIB67_042424</name>
</gene>
<evidence type="ECO:0000256" key="1">
    <source>
        <dbReference type="SAM" id="SignalP"/>
    </source>
</evidence>
<evidence type="ECO:0000313" key="3">
    <source>
        <dbReference type="Proteomes" id="UP000541444"/>
    </source>
</evidence>
<feature type="signal peptide" evidence="1">
    <location>
        <begin position="1"/>
        <end position="19"/>
    </location>
</feature>
<evidence type="ECO:0000313" key="2">
    <source>
        <dbReference type="EMBL" id="KAF6151089.1"/>
    </source>
</evidence>
<keyword evidence="3" id="KW-1185">Reference proteome</keyword>
<comment type="caution">
    <text evidence="2">The sequence shown here is derived from an EMBL/GenBank/DDBJ whole genome shotgun (WGS) entry which is preliminary data.</text>
</comment>
<reference evidence="2 3" key="1">
    <citation type="journal article" date="2020" name="IScience">
        <title>Genome Sequencing of the Endangered Kingdonia uniflora (Circaeasteraceae, Ranunculales) Reveals Potential Mechanisms of Evolutionary Specialization.</title>
        <authorList>
            <person name="Sun Y."/>
            <person name="Deng T."/>
            <person name="Zhang A."/>
            <person name="Moore M.J."/>
            <person name="Landis J.B."/>
            <person name="Lin N."/>
            <person name="Zhang H."/>
            <person name="Zhang X."/>
            <person name="Huang J."/>
            <person name="Zhang X."/>
            <person name="Sun H."/>
            <person name="Wang H."/>
        </authorList>
    </citation>
    <scope>NUCLEOTIDE SEQUENCE [LARGE SCALE GENOMIC DNA]</scope>
    <source>
        <strain evidence="2">TB1705</strain>
        <tissue evidence="2">Leaf</tissue>
    </source>
</reference>
<organism evidence="2 3">
    <name type="scientific">Kingdonia uniflora</name>
    <dbReference type="NCBI Taxonomy" id="39325"/>
    <lineage>
        <taxon>Eukaryota</taxon>
        <taxon>Viridiplantae</taxon>
        <taxon>Streptophyta</taxon>
        <taxon>Embryophyta</taxon>
        <taxon>Tracheophyta</taxon>
        <taxon>Spermatophyta</taxon>
        <taxon>Magnoliopsida</taxon>
        <taxon>Ranunculales</taxon>
        <taxon>Circaeasteraceae</taxon>
        <taxon>Kingdonia</taxon>
    </lineage>
</organism>
<accession>A0A7J7M886</accession>
<dbReference type="OrthoDB" id="6278596at2759"/>
<dbReference type="EMBL" id="JACGCM010001717">
    <property type="protein sequence ID" value="KAF6151089.1"/>
    <property type="molecule type" value="Genomic_DNA"/>
</dbReference>
<keyword evidence="1" id="KW-0732">Signal</keyword>